<dbReference type="Pfam" id="PF25906">
    <property type="entry name" value="PucR-like_N"/>
    <property type="match status" value="1"/>
</dbReference>
<evidence type="ECO:0000259" key="1">
    <source>
        <dbReference type="Pfam" id="PF25906"/>
    </source>
</evidence>
<dbReference type="Proteomes" id="UP000675554">
    <property type="component" value="Unassembled WGS sequence"/>
</dbReference>
<comment type="caution">
    <text evidence="2">The sequence shown here is derived from an EMBL/GenBank/DDBJ whole genome shotgun (WGS) entry which is preliminary data.</text>
</comment>
<feature type="domain" description="PucR-like N-terminal" evidence="1">
    <location>
        <begin position="1"/>
        <end position="68"/>
    </location>
</feature>
<accession>A0A8T4J8B5</accession>
<dbReference type="InterPro" id="IPR058663">
    <property type="entry name" value="PucR-like_N"/>
</dbReference>
<evidence type="ECO:0000313" key="3">
    <source>
        <dbReference type="Proteomes" id="UP000675554"/>
    </source>
</evidence>
<reference evidence="2" key="1">
    <citation type="submission" date="2021-04" db="EMBL/GenBank/DDBJ databases">
        <title>Sequencing of actinobacteria type strains.</title>
        <authorList>
            <person name="Nguyen G.-S."/>
            <person name="Wentzel A."/>
        </authorList>
    </citation>
    <scope>NUCLEOTIDE SEQUENCE</scope>
    <source>
        <strain evidence="2">DSM 42095</strain>
    </source>
</reference>
<gene>
    <name evidence="2" type="ORF">KDA82_41630</name>
</gene>
<protein>
    <submittedName>
        <fullName evidence="2">PucR family transcriptional regulator</fullName>
    </submittedName>
</protein>
<evidence type="ECO:0000313" key="2">
    <source>
        <dbReference type="EMBL" id="MBR7679323.1"/>
    </source>
</evidence>
<feature type="non-terminal residue" evidence="2">
    <location>
        <position position="90"/>
    </location>
</feature>
<dbReference type="EMBL" id="JAGSMN010002548">
    <property type="protein sequence ID" value="MBR7679323.1"/>
    <property type="molecule type" value="Genomic_DNA"/>
</dbReference>
<dbReference type="AlphaFoldDB" id="A0A8T4J8B5"/>
<name>A0A8T4J8B5_9ACTN</name>
<sequence>GARIAWRRWVALGRQAGIPAARMYQLAEAVFEYIDELATRTAEGYREAQRSVTTEELEQRRRLLELLLTAQEVPARTIRELSRSARWPLP</sequence>
<feature type="non-terminal residue" evidence="2">
    <location>
        <position position="1"/>
    </location>
</feature>
<keyword evidence="3" id="KW-1185">Reference proteome</keyword>
<proteinExistence type="predicted"/>
<organism evidence="2 3">
    <name type="scientific">Streptomyces daliensis</name>
    <dbReference type="NCBI Taxonomy" id="299421"/>
    <lineage>
        <taxon>Bacteria</taxon>
        <taxon>Bacillati</taxon>
        <taxon>Actinomycetota</taxon>
        <taxon>Actinomycetes</taxon>
        <taxon>Kitasatosporales</taxon>
        <taxon>Streptomycetaceae</taxon>
        <taxon>Streptomyces</taxon>
    </lineage>
</organism>